<proteinExistence type="predicted"/>
<evidence type="ECO:0000313" key="4">
    <source>
        <dbReference type="WBParaSite" id="TCNE_0000347101-mRNA-1"/>
    </source>
</evidence>
<dbReference type="AlphaFoldDB" id="A0A183U4Q1"/>
<name>A0A183U4Q1_TOXCA</name>
<keyword evidence="3" id="KW-1185">Reference proteome</keyword>
<protein>
    <submittedName>
        <fullName evidence="4">Transposase</fullName>
    </submittedName>
</protein>
<dbReference type="Proteomes" id="UP000050794">
    <property type="component" value="Unassembled WGS sequence"/>
</dbReference>
<reference evidence="4" key="1">
    <citation type="submission" date="2016-06" db="UniProtKB">
        <authorList>
            <consortium name="WormBaseParasite"/>
        </authorList>
    </citation>
    <scope>IDENTIFICATION</scope>
</reference>
<dbReference type="EMBL" id="UYWY01004479">
    <property type="protein sequence ID" value="VDM29189.1"/>
    <property type="molecule type" value="Genomic_DNA"/>
</dbReference>
<reference evidence="2 3" key="2">
    <citation type="submission" date="2018-11" db="EMBL/GenBank/DDBJ databases">
        <authorList>
            <consortium name="Pathogen Informatics"/>
        </authorList>
    </citation>
    <scope>NUCLEOTIDE SEQUENCE [LARGE SCALE GENOMIC DNA]</scope>
</reference>
<feature type="region of interest" description="Disordered" evidence="1">
    <location>
        <begin position="35"/>
        <end position="73"/>
    </location>
</feature>
<evidence type="ECO:0000313" key="2">
    <source>
        <dbReference type="EMBL" id="VDM29189.1"/>
    </source>
</evidence>
<accession>A0A183U4Q1</accession>
<dbReference type="WBParaSite" id="TCNE_0000347101-mRNA-1">
    <property type="protein sequence ID" value="TCNE_0000347101-mRNA-1"/>
    <property type="gene ID" value="TCNE_0000347101"/>
</dbReference>
<evidence type="ECO:0000313" key="3">
    <source>
        <dbReference type="Proteomes" id="UP000050794"/>
    </source>
</evidence>
<sequence>MMQTSALTRQQWEGDQNGIHETVENCTLIQSHLTDGDSLASDEGRLTRPVHTAKAQRRHNKSNATRDPISVMR</sequence>
<gene>
    <name evidence="2" type="ORF">TCNE_LOCUS3472</name>
</gene>
<organism evidence="3 4">
    <name type="scientific">Toxocara canis</name>
    <name type="common">Canine roundworm</name>
    <dbReference type="NCBI Taxonomy" id="6265"/>
    <lineage>
        <taxon>Eukaryota</taxon>
        <taxon>Metazoa</taxon>
        <taxon>Ecdysozoa</taxon>
        <taxon>Nematoda</taxon>
        <taxon>Chromadorea</taxon>
        <taxon>Rhabditida</taxon>
        <taxon>Spirurina</taxon>
        <taxon>Ascaridomorpha</taxon>
        <taxon>Ascaridoidea</taxon>
        <taxon>Toxocaridae</taxon>
        <taxon>Toxocara</taxon>
    </lineage>
</organism>
<evidence type="ECO:0000256" key="1">
    <source>
        <dbReference type="SAM" id="MobiDB-lite"/>
    </source>
</evidence>